<accession>A0ABY4VCT4</accession>
<dbReference type="InterPro" id="IPR025205">
    <property type="entry name" value="PilX/PilW_C"/>
</dbReference>
<feature type="transmembrane region" description="Helical" evidence="1">
    <location>
        <begin position="12"/>
        <end position="34"/>
    </location>
</feature>
<dbReference type="Pfam" id="PF14341">
    <property type="entry name" value="PilX_N"/>
    <property type="match status" value="1"/>
</dbReference>
<feature type="domain" description="PilX/PilW C-terminal" evidence="2">
    <location>
        <begin position="96"/>
        <end position="179"/>
    </location>
</feature>
<keyword evidence="5" id="KW-1185">Reference proteome</keyword>
<protein>
    <submittedName>
        <fullName evidence="4">PilX N-terminal domain-containing pilus assembly protein</fullName>
    </submittedName>
</protein>
<dbReference type="Proteomes" id="UP001055658">
    <property type="component" value="Chromosome"/>
</dbReference>
<gene>
    <name evidence="4" type="ORF">MJO52_02850</name>
</gene>
<reference evidence="4" key="1">
    <citation type="submission" date="2022-02" db="EMBL/GenBank/DDBJ databases">
        <title>Coral-associated bacteria.</title>
        <authorList>
            <person name="Tang K."/>
            <person name="Wang X."/>
        </authorList>
    </citation>
    <scope>NUCLEOTIDE SEQUENCE</scope>
    <source>
        <strain evidence="4">SCSIO 43006</strain>
    </source>
</reference>
<evidence type="ECO:0000313" key="5">
    <source>
        <dbReference type="Proteomes" id="UP001055658"/>
    </source>
</evidence>
<proteinExistence type="predicted"/>
<evidence type="ECO:0000313" key="4">
    <source>
        <dbReference type="EMBL" id="USD22093.1"/>
    </source>
</evidence>
<evidence type="ECO:0000259" key="2">
    <source>
        <dbReference type="Pfam" id="PF13681"/>
    </source>
</evidence>
<feature type="domain" description="Type 4 fimbrial biogenesis protein PilX N-terminal" evidence="3">
    <location>
        <begin position="12"/>
        <end position="62"/>
    </location>
</feature>
<dbReference type="EMBL" id="CP092418">
    <property type="protein sequence ID" value="USD22093.1"/>
    <property type="molecule type" value="Genomic_DNA"/>
</dbReference>
<organism evidence="4 5">
    <name type="scientific">Microbulbifer variabilis</name>
    <dbReference type="NCBI Taxonomy" id="266805"/>
    <lineage>
        <taxon>Bacteria</taxon>
        <taxon>Pseudomonadati</taxon>
        <taxon>Pseudomonadota</taxon>
        <taxon>Gammaproteobacteria</taxon>
        <taxon>Cellvibrionales</taxon>
        <taxon>Microbulbiferaceae</taxon>
        <taxon>Microbulbifer</taxon>
    </lineage>
</organism>
<keyword evidence="1" id="KW-0812">Transmembrane</keyword>
<dbReference type="RefSeq" id="WP_252084455.1">
    <property type="nucleotide sequence ID" value="NZ_CP092418.1"/>
</dbReference>
<keyword evidence="1" id="KW-0472">Membrane</keyword>
<keyword evidence="1" id="KW-1133">Transmembrane helix</keyword>
<dbReference type="Pfam" id="PF13681">
    <property type="entry name" value="PilX"/>
    <property type="match status" value="1"/>
</dbReference>
<dbReference type="InterPro" id="IPR025746">
    <property type="entry name" value="PilX_N_dom"/>
</dbReference>
<evidence type="ECO:0000256" key="1">
    <source>
        <dbReference type="SAM" id="Phobius"/>
    </source>
</evidence>
<evidence type="ECO:0000259" key="3">
    <source>
        <dbReference type="Pfam" id="PF14341"/>
    </source>
</evidence>
<sequence>MYKEISTFKQERGATLLVGLVMLLLMTFIGLAAIRGSGMQELMAGNMRDRQLAFQAAESALRVAEENIITELNKPISTIFDGDTVGYGDELDGSKNSGFWLDFSWSGVSVKADLDLESIASQPIYIVEKVTTEASNTGETGGAIDLESVDKGVPPNYYRITSRGVGGTENTVVILQSTMKD</sequence>
<name>A0ABY4VCT4_9GAMM</name>